<dbReference type="Gene3D" id="3.40.50.300">
    <property type="entry name" value="P-loop containing nucleotide triphosphate hydrolases"/>
    <property type="match status" value="1"/>
</dbReference>
<gene>
    <name evidence="8" type="ORF">GGQ98_002195</name>
</gene>
<keyword evidence="9" id="KW-1185">Reference proteome</keyword>
<comment type="function">
    <text evidence="5">Zinc chaperone that directly transfers zinc cofactor to target proteins, thereby activating them. Zinc is transferred from the CXCC motif in the GTPase domain to the zinc binding site in target proteins in a process requiring GTP hydrolysis.</text>
</comment>
<dbReference type="Gene3D" id="3.30.1220.10">
    <property type="entry name" value="CobW-like, C-terminal domain"/>
    <property type="match status" value="1"/>
</dbReference>
<evidence type="ECO:0000313" key="8">
    <source>
        <dbReference type="EMBL" id="MBB4632569.1"/>
    </source>
</evidence>
<accession>A0A7W7F7D6</accession>
<dbReference type="RefSeq" id="WP_184069370.1">
    <property type="nucleotide sequence ID" value="NZ_JACHNZ010000023.1"/>
</dbReference>
<name>A0A7W7F7D6_9SPHN</name>
<evidence type="ECO:0000313" key="9">
    <source>
        <dbReference type="Proteomes" id="UP000566324"/>
    </source>
</evidence>
<dbReference type="Pfam" id="PF07683">
    <property type="entry name" value="CobW_C"/>
    <property type="match status" value="1"/>
</dbReference>
<comment type="similarity">
    <text evidence="4">Belongs to the SIMIBI class G3E GTPase family. ZNG1 subfamily.</text>
</comment>
<dbReference type="Proteomes" id="UP000566324">
    <property type="component" value="Unassembled WGS sequence"/>
</dbReference>
<evidence type="ECO:0000259" key="7">
    <source>
        <dbReference type="SMART" id="SM00833"/>
    </source>
</evidence>
<dbReference type="EMBL" id="JACHNZ010000023">
    <property type="protein sequence ID" value="MBB4632569.1"/>
    <property type="molecule type" value="Genomic_DNA"/>
</dbReference>
<feature type="domain" description="CobW C-terminal" evidence="7">
    <location>
        <begin position="252"/>
        <end position="346"/>
    </location>
</feature>
<evidence type="ECO:0000256" key="1">
    <source>
        <dbReference type="ARBA" id="ARBA00022741"/>
    </source>
</evidence>
<dbReference type="SUPFAM" id="SSF90002">
    <property type="entry name" value="Hypothetical protein YjiA, C-terminal domain"/>
    <property type="match status" value="1"/>
</dbReference>
<dbReference type="PANTHER" id="PTHR13748:SF62">
    <property type="entry name" value="COBW DOMAIN-CONTAINING PROTEIN"/>
    <property type="match status" value="1"/>
</dbReference>
<dbReference type="AlphaFoldDB" id="A0A7W7F7D6"/>
<dbReference type="GO" id="GO:0000166">
    <property type="term" value="F:nucleotide binding"/>
    <property type="evidence" value="ECO:0007669"/>
    <property type="project" value="UniProtKB-KW"/>
</dbReference>
<evidence type="ECO:0000256" key="4">
    <source>
        <dbReference type="ARBA" id="ARBA00034320"/>
    </source>
</evidence>
<dbReference type="InterPro" id="IPR003495">
    <property type="entry name" value="CobW/HypB/UreG_nucleotide-bd"/>
</dbReference>
<organism evidence="8 9">
    <name type="scientific">Sphingosinicella soli</name>
    <dbReference type="NCBI Taxonomy" id="333708"/>
    <lineage>
        <taxon>Bacteria</taxon>
        <taxon>Pseudomonadati</taxon>
        <taxon>Pseudomonadota</taxon>
        <taxon>Alphaproteobacteria</taxon>
        <taxon>Sphingomonadales</taxon>
        <taxon>Sphingosinicellaceae</taxon>
        <taxon>Sphingosinicella</taxon>
    </lineage>
</organism>
<dbReference type="GO" id="GO:0005737">
    <property type="term" value="C:cytoplasm"/>
    <property type="evidence" value="ECO:0007669"/>
    <property type="project" value="TreeGrafter"/>
</dbReference>
<dbReference type="InterPro" id="IPR027417">
    <property type="entry name" value="P-loop_NTPase"/>
</dbReference>
<dbReference type="GO" id="GO:0016787">
    <property type="term" value="F:hydrolase activity"/>
    <property type="evidence" value="ECO:0007669"/>
    <property type="project" value="UniProtKB-KW"/>
</dbReference>
<dbReference type="Pfam" id="PF02492">
    <property type="entry name" value="cobW"/>
    <property type="match status" value="1"/>
</dbReference>
<protein>
    <submittedName>
        <fullName evidence="8">G3E family GTPase</fullName>
    </submittedName>
</protein>
<evidence type="ECO:0000256" key="5">
    <source>
        <dbReference type="ARBA" id="ARBA00045658"/>
    </source>
</evidence>
<dbReference type="InterPro" id="IPR036627">
    <property type="entry name" value="CobW-likC_sf"/>
</dbReference>
<dbReference type="InterPro" id="IPR011629">
    <property type="entry name" value="CobW-like_C"/>
</dbReference>
<dbReference type="PANTHER" id="PTHR13748">
    <property type="entry name" value="COBW-RELATED"/>
    <property type="match status" value="1"/>
</dbReference>
<evidence type="ECO:0000256" key="3">
    <source>
        <dbReference type="ARBA" id="ARBA00023186"/>
    </source>
</evidence>
<keyword evidence="1" id="KW-0547">Nucleotide-binding</keyword>
<keyword evidence="2" id="KW-0378">Hydrolase</keyword>
<proteinExistence type="inferred from homology"/>
<keyword evidence="3" id="KW-0143">Chaperone</keyword>
<evidence type="ECO:0000256" key="6">
    <source>
        <dbReference type="ARBA" id="ARBA00049117"/>
    </source>
</evidence>
<comment type="catalytic activity">
    <reaction evidence="6">
        <text>GTP + H2O = GDP + phosphate + H(+)</text>
        <dbReference type="Rhea" id="RHEA:19669"/>
        <dbReference type="ChEBI" id="CHEBI:15377"/>
        <dbReference type="ChEBI" id="CHEBI:15378"/>
        <dbReference type="ChEBI" id="CHEBI:37565"/>
        <dbReference type="ChEBI" id="CHEBI:43474"/>
        <dbReference type="ChEBI" id="CHEBI:58189"/>
    </reaction>
    <physiologicalReaction direction="left-to-right" evidence="6">
        <dbReference type="Rhea" id="RHEA:19670"/>
    </physiologicalReaction>
</comment>
<evidence type="ECO:0000256" key="2">
    <source>
        <dbReference type="ARBA" id="ARBA00022801"/>
    </source>
</evidence>
<dbReference type="CDD" id="cd03112">
    <property type="entry name" value="CobW-like"/>
    <property type="match status" value="1"/>
</dbReference>
<dbReference type="InterPro" id="IPR051316">
    <property type="entry name" value="Zinc-reg_GTPase_activator"/>
</dbReference>
<sequence length="358" mass="40142">MVWAPEGHFDRHLPFSLLTGFLGSGKTTLLNWVLQNPSLSDTAVAINEFGSIPLDHNFVEAAPDDVIVLANGCMCCFAGDDLGAALARIFRHGERDDIPRFKRLIIETSGLADPEFVLQAILDNPLGGRFLWLDQVVTTVDAVHGLQQLERHREARKQARLADRLIITKADLAEKEDVHALQETLRTINGNATQWLRKDPALSIDRIFSPFFLNEDQYPSMLSEWTRGVRPLPVTCDNQNAHVHHHSHTAEAASATLIADAPLDWRQLHLWLGRMQRAFGENLLRVKGIVNVEGSAEPIVVHAVQSTLHVPVALKAWPDADRRTRIVFMFTGEFTETLQAHWATFLSETLKPVFTEQP</sequence>
<dbReference type="SMART" id="SM00833">
    <property type="entry name" value="CobW_C"/>
    <property type="match status" value="1"/>
</dbReference>
<comment type="caution">
    <text evidence="8">The sequence shown here is derived from an EMBL/GenBank/DDBJ whole genome shotgun (WGS) entry which is preliminary data.</text>
</comment>
<reference evidence="8 9" key="1">
    <citation type="submission" date="2020-08" db="EMBL/GenBank/DDBJ databases">
        <title>Genomic Encyclopedia of Type Strains, Phase IV (KMG-IV): sequencing the most valuable type-strain genomes for metagenomic binning, comparative biology and taxonomic classification.</title>
        <authorList>
            <person name="Goeker M."/>
        </authorList>
    </citation>
    <scope>NUCLEOTIDE SEQUENCE [LARGE SCALE GENOMIC DNA]</scope>
    <source>
        <strain evidence="8 9">DSM 17328</strain>
    </source>
</reference>
<dbReference type="SUPFAM" id="SSF52540">
    <property type="entry name" value="P-loop containing nucleoside triphosphate hydrolases"/>
    <property type="match status" value="1"/>
</dbReference>